<evidence type="ECO:0000313" key="3">
    <source>
        <dbReference type="Proteomes" id="UP001642260"/>
    </source>
</evidence>
<reference evidence="2 3" key="1">
    <citation type="submission" date="2022-03" db="EMBL/GenBank/DDBJ databases">
        <authorList>
            <person name="Macdonald S."/>
            <person name="Ahmed S."/>
            <person name="Newling K."/>
        </authorList>
    </citation>
    <scope>NUCLEOTIDE SEQUENCE [LARGE SCALE GENOMIC DNA]</scope>
</reference>
<feature type="region of interest" description="Disordered" evidence="1">
    <location>
        <begin position="15"/>
        <end position="78"/>
    </location>
</feature>
<keyword evidence="3" id="KW-1185">Reference proteome</keyword>
<proteinExistence type="predicted"/>
<evidence type="ECO:0000313" key="2">
    <source>
        <dbReference type="EMBL" id="CAH8364131.1"/>
    </source>
</evidence>
<dbReference type="Proteomes" id="UP001642260">
    <property type="component" value="Unassembled WGS sequence"/>
</dbReference>
<sequence length="325" mass="36800">METNIYRRLGVPKKTIKKSRKRKANDDNHGQSGCLISGVPQTHRPTSRAKKLKPTVSSPGNQRRHRKCMRTPNAGEDGVQVEKTGNAVTTLTVHSNVLFMRPQCYVLRTNSHLFRRYRDEEPIIFAWEETNCNLYNRVKSARASHPSSSTYPASEPNVASTVIEDIGEPVPFNVIIGKVISAVVGDKKVEKPKLDVPKPVHVEENLEGFSSHVLECRVPDPSFVDERNLVSPTMEEDEKYESCKDNISNDSQLQDKETQAKRGHPVSDTDRNEAIRFLTPTRARMMWRVVVNVTEKYPIRFKEFTPQTQGLKGPSAVKRRLSISP</sequence>
<evidence type="ECO:0000256" key="1">
    <source>
        <dbReference type="SAM" id="MobiDB-lite"/>
    </source>
</evidence>
<dbReference type="AlphaFoldDB" id="A0ABC8KZL8"/>
<dbReference type="EMBL" id="CAKOAT010379599">
    <property type="protein sequence ID" value="CAH8364131.1"/>
    <property type="molecule type" value="Genomic_DNA"/>
</dbReference>
<feature type="region of interest" description="Disordered" evidence="1">
    <location>
        <begin position="231"/>
        <end position="273"/>
    </location>
</feature>
<organism evidence="2 3">
    <name type="scientific">Eruca vesicaria subsp. sativa</name>
    <name type="common">Garden rocket</name>
    <name type="synonym">Eruca sativa</name>
    <dbReference type="NCBI Taxonomy" id="29727"/>
    <lineage>
        <taxon>Eukaryota</taxon>
        <taxon>Viridiplantae</taxon>
        <taxon>Streptophyta</taxon>
        <taxon>Embryophyta</taxon>
        <taxon>Tracheophyta</taxon>
        <taxon>Spermatophyta</taxon>
        <taxon>Magnoliopsida</taxon>
        <taxon>eudicotyledons</taxon>
        <taxon>Gunneridae</taxon>
        <taxon>Pentapetalae</taxon>
        <taxon>rosids</taxon>
        <taxon>malvids</taxon>
        <taxon>Brassicales</taxon>
        <taxon>Brassicaceae</taxon>
        <taxon>Brassiceae</taxon>
        <taxon>Eruca</taxon>
    </lineage>
</organism>
<gene>
    <name evidence="2" type="ORF">ERUC_LOCUS29887</name>
</gene>
<comment type="caution">
    <text evidence="2">The sequence shown here is derived from an EMBL/GenBank/DDBJ whole genome shotgun (WGS) entry which is preliminary data.</text>
</comment>
<feature type="compositionally biased region" description="Basic and acidic residues" evidence="1">
    <location>
        <begin position="253"/>
        <end position="273"/>
    </location>
</feature>
<protein>
    <submittedName>
        <fullName evidence="2">Uncharacterized protein</fullName>
    </submittedName>
</protein>
<name>A0ABC8KZL8_ERUVS</name>
<accession>A0ABC8KZL8</accession>